<dbReference type="OrthoDB" id="7356823at2"/>
<dbReference type="PANTHER" id="PTHR10827:SF52">
    <property type="entry name" value="IP16409P"/>
    <property type="match status" value="1"/>
</dbReference>
<dbReference type="InterPro" id="IPR018247">
    <property type="entry name" value="EF_Hand_1_Ca_BS"/>
</dbReference>
<dbReference type="Pfam" id="PF13202">
    <property type="entry name" value="EF-hand_5"/>
    <property type="match status" value="3"/>
</dbReference>
<dbReference type="InterPro" id="IPR002048">
    <property type="entry name" value="EF_hand_dom"/>
</dbReference>
<dbReference type="InterPro" id="IPR011992">
    <property type="entry name" value="EF-hand-dom_pair"/>
</dbReference>
<dbReference type="CDD" id="cd00051">
    <property type="entry name" value="EFh"/>
    <property type="match status" value="1"/>
</dbReference>
<name>A0A1V0AC08_9ACTN</name>
<evidence type="ECO:0000313" key="3">
    <source>
        <dbReference type="Proteomes" id="UP000190797"/>
    </source>
</evidence>
<sequence>MSSSLTASNLALIFAALDTNGDNRLTAADFTLRADQFCAALAPDPDSPHHQAIRQGFADWWEHLRTVADIDHDDSVSSTEYLTAATNGAGRSADGHAEVVLRLAAPLFDATDTDADGSISLQEYVRFYTAMDLDGKIGELAFTRLDNDGDGRLNRQEFLEGVHAILTSENPSDPGTWMLGRT</sequence>
<dbReference type="SUPFAM" id="SSF47473">
    <property type="entry name" value="EF-hand"/>
    <property type="match status" value="1"/>
</dbReference>
<keyword evidence="3" id="KW-1185">Reference proteome</keyword>
<dbReference type="AlphaFoldDB" id="A0A1V0AC08"/>
<dbReference type="PROSITE" id="PS00018">
    <property type="entry name" value="EF_HAND_1"/>
    <property type="match status" value="3"/>
</dbReference>
<reference evidence="3" key="1">
    <citation type="journal article" date="2017" name="Med. Chem. Commun.">
        <title>Nonomuraea sp. ATCC 55076 harbours the largest actinomycete chromosome to date and the kistamicin biosynthetic gene cluster.</title>
        <authorList>
            <person name="Nazari B."/>
            <person name="Forneris C.C."/>
            <person name="Gibson M.I."/>
            <person name="Moon K."/>
            <person name="Schramma K.R."/>
            <person name="Seyedsayamdost M.R."/>
        </authorList>
    </citation>
    <scope>NUCLEOTIDE SEQUENCE [LARGE SCALE GENOMIC DNA]</scope>
    <source>
        <strain evidence="3">ATCC 55076</strain>
    </source>
</reference>
<gene>
    <name evidence="2" type="ORF">BKM31_45420</name>
</gene>
<evidence type="ECO:0000313" key="2">
    <source>
        <dbReference type="EMBL" id="AQZ67751.1"/>
    </source>
</evidence>
<feature type="domain" description="EF-hand" evidence="1">
    <location>
        <begin position="133"/>
        <end position="168"/>
    </location>
</feature>
<protein>
    <recommendedName>
        <fullName evidence="1">EF-hand domain-containing protein</fullName>
    </recommendedName>
</protein>
<dbReference type="PROSITE" id="PS50222">
    <property type="entry name" value="EF_HAND_2"/>
    <property type="match status" value="1"/>
</dbReference>
<dbReference type="Gene3D" id="1.10.238.10">
    <property type="entry name" value="EF-hand"/>
    <property type="match status" value="1"/>
</dbReference>
<dbReference type="PANTHER" id="PTHR10827">
    <property type="entry name" value="RETICULOCALBIN"/>
    <property type="match status" value="1"/>
</dbReference>
<dbReference type="Proteomes" id="UP000190797">
    <property type="component" value="Chromosome"/>
</dbReference>
<dbReference type="RefSeq" id="WP_080044063.1">
    <property type="nucleotide sequence ID" value="NZ_CP017717.1"/>
</dbReference>
<dbReference type="GO" id="GO:0005509">
    <property type="term" value="F:calcium ion binding"/>
    <property type="evidence" value="ECO:0007669"/>
    <property type="project" value="InterPro"/>
</dbReference>
<dbReference type="EMBL" id="CP017717">
    <property type="protein sequence ID" value="AQZ67751.1"/>
    <property type="molecule type" value="Genomic_DNA"/>
</dbReference>
<proteinExistence type="predicted"/>
<dbReference type="SMART" id="SM00054">
    <property type="entry name" value="EFh"/>
    <property type="match status" value="3"/>
</dbReference>
<evidence type="ECO:0000259" key="1">
    <source>
        <dbReference type="PROSITE" id="PS50222"/>
    </source>
</evidence>
<dbReference type="STRING" id="1909395.BKM31_45420"/>
<accession>A0A1V0AC08</accession>
<dbReference type="KEGG" id="noa:BKM31_45420"/>
<organism evidence="2 3">
    <name type="scientific">[Actinomadura] parvosata subsp. kistnae</name>
    <dbReference type="NCBI Taxonomy" id="1909395"/>
    <lineage>
        <taxon>Bacteria</taxon>
        <taxon>Bacillati</taxon>
        <taxon>Actinomycetota</taxon>
        <taxon>Actinomycetes</taxon>
        <taxon>Streptosporangiales</taxon>
        <taxon>Streptosporangiaceae</taxon>
        <taxon>Nonomuraea</taxon>
    </lineage>
</organism>